<keyword evidence="4" id="KW-0804">Transcription</keyword>
<keyword evidence="3" id="KW-0238">DNA-binding</keyword>
<dbReference type="GO" id="GO:0032993">
    <property type="term" value="C:protein-DNA complex"/>
    <property type="evidence" value="ECO:0007669"/>
    <property type="project" value="TreeGrafter"/>
</dbReference>
<accession>A0AAE6V1Z7</accession>
<keyword evidence="2" id="KW-0805">Transcription regulation</keyword>
<dbReference type="PANTHER" id="PTHR30346:SF0">
    <property type="entry name" value="HCA OPERON TRANSCRIPTIONAL ACTIVATOR HCAR"/>
    <property type="match status" value="1"/>
</dbReference>
<feature type="domain" description="HTH lysR-type" evidence="5">
    <location>
        <begin position="3"/>
        <end position="61"/>
    </location>
</feature>
<sequence>MKFTLRQLRYALAAAKHGNLTTAAMELHVSQPSISAAITELEEVLGQSIFVRQRGLGISLTPFGRTVMVQARRVLAEARTFAEINANAGECVGELVIGCFEDLAPYCLPQIVRRMQESCPRVTVDMREGSFDYVGKRLGEGAIELAITYDLGLPPNTQCTQLCELTAQVLLSARSPVGQGVACQSQGVIRTYAGRYRSGPQLAACVGPVQLLRSFTRRCAPCAHVRAAA</sequence>
<organism evidence="6 7">
    <name type="scientific">Pseudomonas monteilii</name>
    <dbReference type="NCBI Taxonomy" id="76759"/>
    <lineage>
        <taxon>Bacteria</taxon>
        <taxon>Pseudomonadati</taxon>
        <taxon>Pseudomonadota</taxon>
        <taxon>Gammaproteobacteria</taxon>
        <taxon>Pseudomonadales</taxon>
        <taxon>Pseudomonadaceae</taxon>
        <taxon>Pseudomonas</taxon>
    </lineage>
</organism>
<dbReference type="InterPro" id="IPR005119">
    <property type="entry name" value="LysR_subst-bd"/>
</dbReference>
<dbReference type="PROSITE" id="PS50931">
    <property type="entry name" value="HTH_LYSR"/>
    <property type="match status" value="1"/>
</dbReference>
<evidence type="ECO:0000256" key="1">
    <source>
        <dbReference type="ARBA" id="ARBA00009437"/>
    </source>
</evidence>
<comment type="similarity">
    <text evidence="1">Belongs to the LysR transcriptional regulatory family.</text>
</comment>
<dbReference type="PANTHER" id="PTHR30346">
    <property type="entry name" value="TRANSCRIPTIONAL DUAL REGULATOR HCAR-RELATED"/>
    <property type="match status" value="1"/>
</dbReference>
<dbReference type="PRINTS" id="PR00039">
    <property type="entry name" value="HTHLYSR"/>
</dbReference>
<dbReference type="Pfam" id="PF00126">
    <property type="entry name" value="HTH_1"/>
    <property type="match status" value="1"/>
</dbReference>
<evidence type="ECO:0000313" key="7">
    <source>
        <dbReference type="Proteomes" id="UP000464593"/>
    </source>
</evidence>
<name>A0AAE6V1Z7_9PSED</name>
<evidence type="ECO:0000256" key="4">
    <source>
        <dbReference type="ARBA" id="ARBA00023163"/>
    </source>
</evidence>
<dbReference type="GO" id="GO:0003700">
    <property type="term" value="F:DNA-binding transcription factor activity"/>
    <property type="evidence" value="ECO:0007669"/>
    <property type="project" value="InterPro"/>
</dbReference>
<protein>
    <submittedName>
        <fullName evidence="6">LysR family transcriptional regulator</fullName>
    </submittedName>
</protein>
<dbReference type="InterPro" id="IPR036390">
    <property type="entry name" value="WH_DNA-bd_sf"/>
</dbReference>
<dbReference type="InterPro" id="IPR000847">
    <property type="entry name" value="LysR_HTH_N"/>
</dbReference>
<gene>
    <name evidence="6" type="ORF">TCK1_2262</name>
</gene>
<evidence type="ECO:0000256" key="3">
    <source>
        <dbReference type="ARBA" id="ARBA00023125"/>
    </source>
</evidence>
<dbReference type="Pfam" id="PF03466">
    <property type="entry name" value="LysR_substrate"/>
    <property type="match status" value="1"/>
</dbReference>
<dbReference type="Proteomes" id="UP000464593">
    <property type="component" value="Chromosome"/>
</dbReference>
<evidence type="ECO:0000256" key="2">
    <source>
        <dbReference type="ARBA" id="ARBA00023015"/>
    </source>
</evidence>
<dbReference type="Gene3D" id="3.40.190.10">
    <property type="entry name" value="Periplasmic binding protein-like II"/>
    <property type="match status" value="1"/>
</dbReference>
<proteinExistence type="inferred from homology"/>
<dbReference type="Gene3D" id="1.10.10.10">
    <property type="entry name" value="Winged helix-like DNA-binding domain superfamily/Winged helix DNA-binding domain"/>
    <property type="match status" value="1"/>
</dbReference>
<dbReference type="AlphaFoldDB" id="A0AAE6V1Z7"/>
<evidence type="ECO:0000259" key="5">
    <source>
        <dbReference type="PROSITE" id="PS50931"/>
    </source>
</evidence>
<dbReference type="InterPro" id="IPR036388">
    <property type="entry name" value="WH-like_DNA-bd_sf"/>
</dbReference>
<dbReference type="SUPFAM" id="SSF53850">
    <property type="entry name" value="Periplasmic binding protein-like II"/>
    <property type="match status" value="1"/>
</dbReference>
<dbReference type="EMBL" id="CP040324">
    <property type="protein sequence ID" value="QHB27608.1"/>
    <property type="molecule type" value="Genomic_DNA"/>
</dbReference>
<dbReference type="SUPFAM" id="SSF46785">
    <property type="entry name" value="Winged helix' DNA-binding domain"/>
    <property type="match status" value="1"/>
</dbReference>
<reference evidence="6 7" key="1">
    <citation type="submission" date="2019-05" db="EMBL/GenBank/DDBJ databases">
        <title>Complete genome sequence of Pseudomonas Pseudomonas resinovorans.</title>
        <authorList>
            <person name="Chen H.-P."/>
        </authorList>
    </citation>
    <scope>NUCLEOTIDE SEQUENCE [LARGE SCALE GENOMIC DNA]</scope>
    <source>
        <strain evidence="6 7">TCU-CK1</strain>
    </source>
</reference>
<evidence type="ECO:0000313" key="6">
    <source>
        <dbReference type="EMBL" id="QHB27608.1"/>
    </source>
</evidence>
<dbReference type="GO" id="GO:0003677">
    <property type="term" value="F:DNA binding"/>
    <property type="evidence" value="ECO:0007669"/>
    <property type="project" value="UniProtKB-KW"/>
</dbReference>